<dbReference type="InterPro" id="IPR029753">
    <property type="entry name" value="D-isomer_DH_CS"/>
</dbReference>
<dbReference type="CDD" id="cd12173">
    <property type="entry name" value="PGDH_4"/>
    <property type="match status" value="1"/>
</dbReference>
<evidence type="ECO:0000313" key="7">
    <source>
        <dbReference type="Proteomes" id="UP001580928"/>
    </source>
</evidence>
<feature type="domain" description="D-isomer specific 2-hydroxyacid dehydrogenase catalytic" evidence="4">
    <location>
        <begin position="5"/>
        <end position="291"/>
    </location>
</feature>
<comment type="caution">
    <text evidence="6">The sequence shown here is derived from an EMBL/GenBank/DDBJ whole genome shotgun (WGS) entry which is preliminary data.</text>
</comment>
<name>A0ABV5CFQ4_9SPHI</name>
<dbReference type="Gene3D" id="3.40.50.720">
    <property type="entry name" value="NAD(P)-binding Rossmann-like Domain"/>
    <property type="match status" value="2"/>
</dbReference>
<dbReference type="Pfam" id="PF02826">
    <property type="entry name" value="2-Hacid_dh_C"/>
    <property type="match status" value="1"/>
</dbReference>
<dbReference type="PANTHER" id="PTHR10996">
    <property type="entry name" value="2-HYDROXYACID DEHYDROGENASE-RELATED"/>
    <property type="match status" value="1"/>
</dbReference>
<dbReference type="Pfam" id="PF00389">
    <property type="entry name" value="2-Hacid_dh"/>
    <property type="match status" value="1"/>
</dbReference>
<proteinExistence type="inferred from homology"/>
<dbReference type="Proteomes" id="UP001580928">
    <property type="component" value="Unassembled WGS sequence"/>
</dbReference>
<reference evidence="6 7" key="1">
    <citation type="submission" date="2024-04" db="EMBL/GenBank/DDBJ databases">
        <title>Albibacterium profundi sp. nov., isolated from sediment of the Challenger Deep of Mariana Trench.</title>
        <authorList>
            <person name="Wang Y."/>
        </authorList>
    </citation>
    <scope>NUCLEOTIDE SEQUENCE [LARGE SCALE GENOMIC DNA]</scope>
    <source>
        <strain evidence="6 7">RHL897</strain>
    </source>
</reference>
<dbReference type="SUPFAM" id="SSF52283">
    <property type="entry name" value="Formate/glycerate dehydrogenase catalytic domain-like"/>
    <property type="match status" value="1"/>
</dbReference>
<dbReference type="EMBL" id="JBBVGT010000002">
    <property type="protein sequence ID" value="MFB5946326.1"/>
    <property type="molecule type" value="Genomic_DNA"/>
</dbReference>
<dbReference type="PROSITE" id="PS00670">
    <property type="entry name" value="D_2_HYDROXYACID_DH_2"/>
    <property type="match status" value="1"/>
</dbReference>
<keyword evidence="2" id="KW-0520">NAD</keyword>
<dbReference type="RefSeq" id="WP_375557852.1">
    <property type="nucleotide sequence ID" value="NZ_JBBVGT010000002.1"/>
</dbReference>
<dbReference type="PROSITE" id="PS00671">
    <property type="entry name" value="D_2_HYDROXYACID_DH_3"/>
    <property type="match status" value="1"/>
</dbReference>
<evidence type="ECO:0000256" key="1">
    <source>
        <dbReference type="ARBA" id="ARBA00023002"/>
    </source>
</evidence>
<dbReference type="InterPro" id="IPR006140">
    <property type="entry name" value="D-isomer_DH_NAD-bd"/>
</dbReference>
<dbReference type="InterPro" id="IPR006139">
    <property type="entry name" value="D-isomer_2_OHA_DH_cat_dom"/>
</dbReference>
<gene>
    <name evidence="6" type="ORF">WKR92_10820</name>
</gene>
<organism evidence="6 7">
    <name type="scientific">Albibacterium profundi</name>
    <dbReference type="NCBI Taxonomy" id="3134906"/>
    <lineage>
        <taxon>Bacteria</taxon>
        <taxon>Pseudomonadati</taxon>
        <taxon>Bacteroidota</taxon>
        <taxon>Sphingobacteriia</taxon>
        <taxon>Sphingobacteriales</taxon>
        <taxon>Sphingobacteriaceae</taxon>
        <taxon>Albibacterium</taxon>
    </lineage>
</organism>
<dbReference type="InterPro" id="IPR050223">
    <property type="entry name" value="D-isomer_2-hydroxyacid_DH"/>
</dbReference>
<dbReference type="SUPFAM" id="SSF51735">
    <property type="entry name" value="NAD(P)-binding Rossmann-fold domains"/>
    <property type="match status" value="1"/>
</dbReference>
<sequence length="291" mass="31650">MKKNVLLLEPITEEAQDMLAEHVHVLTERGEQAVHAIITRGKEQIDKALIDACPDLQAVARCGVGLDNVDVETAKAKNIQVINTPGANAATMAEHTLSLMLMLARNMYRSAAEVKDGNWTWRSQYSGDELAGKTLGILGMGDIGERVARLGEAFGMKVLYWNRSKKDIPYSYKPLQEVLQEADVLSLHLPLSDSTEGILGADELALLKPSALLINTARGALIDHDALFEALTNKKIAGFAADVLPQEPPVGDWPIIQLPNVLITPHSGSLTASTFQQMCKIVVQKVIDALK</sequence>
<comment type="similarity">
    <text evidence="3">Belongs to the D-isomer specific 2-hydroxyacid dehydrogenase family.</text>
</comment>
<dbReference type="InterPro" id="IPR036291">
    <property type="entry name" value="NAD(P)-bd_dom_sf"/>
</dbReference>
<keyword evidence="1 3" id="KW-0560">Oxidoreductase</keyword>
<evidence type="ECO:0000259" key="4">
    <source>
        <dbReference type="Pfam" id="PF00389"/>
    </source>
</evidence>
<protein>
    <submittedName>
        <fullName evidence="6">Hydroxyacid dehydrogenase</fullName>
    </submittedName>
</protein>
<evidence type="ECO:0000259" key="5">
    <source>
        <dbReference type="Pfam" id="PF02826"/>
    </source>
</evidence>
<accession>A0ABV5CFQ4</accession>
<dbReference type="PANTHER" id="PTHR10996:SF178">
    <property type="entry name" value="2-HYDROXYACID DEHYDROGENASE YGL185C-RELATED"/>
    <property type="match status" value="1"/>
</dbReference>
<evidence type="ECO:0000256" key="3">
    <source>
        <dbReference type="RuleBase" id="RU003719"/>
    </source>
</evidence>
<keyword evidence="7" id="KW-1185">Reference proteome</keyword>
<evidence type="ECO:0000313" key="6">
    <source>
        <dbReference type="EMBL" id="MFB5946326.1"/>
    </source>
</evidence>
<feature type="domain" description="D-isomer specific 2-hydroxyacid dehydrogenase NAD-binding" evidence="5">
    <location>
        <begin position="97"/>
        <end position="268"/>
    </location>
</feature>
<evidence type="ECO:0000256" key="2">
    <source>
        <dbReference type="ARBA" id="ARBA00023027"/>
    </source>
</evidence>